<dbReference type="SUPFAM" id="SSF141523">
    <property type="entry name" value="L,D-transpeptidase catalytic domain-like"/>
    <property type="match status" value="1"/>
</dbReference>
<evidence type="ECO:0000256" key="6">
    <source>
        <dbReference type="PROSITE-ProRule" id="PRU01373"/>
    </source>
</evidence>
<evidence type="ECO:0000313" key="10">
    <source>
        <dbReference type="Proteomes" id="UP000826550"/>
    </source>
</evidence>
<dbReference type="Proteomes" id="UP000826550">
    <property type="component" value="Chromosome"/>
</dbReference>
<feature type="region of interest" description="Disordered" evidence="7">
    <location>
        <begin position="28"/>
        <end position="48"/>
    </location>
</feature>
<keyword evidence="2" id="KW-0808">Transferase</keyword>
<feature type="compositionally biased region" description="Basic and acidic residues" evidence="7">
    <location>
        <begin position="31"/>
        <end position="40"/>
    </location>
</feature>
<dbReference type="EMBL" id="CP048268">
    <property type="protein sequence ID" value="QYN53182.1"/>
    <property type="molecule type" value="Genomic_DNA"/>
</dbReference>
<keyword evidence="3 6" id="KW-0133">Cell shape</keyword>
<feature type="active site" description="Nucleophile" evidence="6">
    <location>
        <position position="188"/>
    </location>
</feature>
<evidence type="ECO:0000256" key="3">
    <source>
        <dbReference type="ARBA" id="ARBA00022960"/>
    </source>
</evidence>
<keyword evidence="4 6" id="KW-0573">Peptidoglycan synthesis</keyword>
<protein>
    <submittedName>
        <fullName evidence="9">L,D-transpeptidase</fullName>
    </submittedName>
</protein>
<evidence type="ECO:0000256" key="2">
    <source>
        <dbReference type="ARBA" id="ARBA00022679"/>
    </source>
</evidence>
<accession>A0ABX8W6S9</accession>
<feature type="domain" description="L,D-TPase catalytic" evidence="8">
    <location>
        <begin position="85"/>
        <end position="212"/>
    </location>
</feature>
<gene>
    <name evidence="9" type="ORF">GYM71_06975</name>
</gene>
<organism evidence="9 10">
    <name type="scientific">Lactobacillus panisapium</name>
    <dbReference type="NCBI Taxonomy" id="2012495"/>
    <lineage>
        <taxon>Bacteria</taxon>
        <taxon>Bacillati</taxon>
        <taxon>Bacillota</taxon>
        <taxon>Bacilli</taxon>
        <taxon>Lactobacillales</taxon>
        <taxon>Lactobacillaceae</taxon>
        <taxon>Lactobacillus</taxon>
    </lineage>
</organism>
<dbReference type="RefSeq" id="WP_103751913.1">
    <property type="nucleotide sequence ID" value="NZ_CP048268.1"/>
</dbReference>
<keyword evidence="5 6" id="KW-0961">Cell wall biogenesis/degradation</keyword>
<feature type="active site" description="Proton donor/acceptor" evidence="6">
    <location>
        <position position="161"/>
    </location>
</feature>
<keyword evidence="10" id="KW-1185">Reference proteome</keyword>
<evidence type="ECO:0000256" key="5">
    <source>
        <dbReference type="ARBA" id="ARBA00023316"/>
    </source>
</evidence>
<evidence type="ECO:0000313" key="9">
    <source>
        <dbReference type="EMBL" id="QYN53182.1"/>
    </source>
</evidence>
<dbReference type="InterPro" id="IPR005490">
    <property type="entry name" value="LD_TPept_cat_dom"/>
</dbReference>
<dbReference type="PROSITE" id="PS52029">
    <property type="entry name" value="LD_TPASE"/>
    <property type="match status" value="1"/>
</dbReference>
<evidence type="ECO:0000256" key="7">
    <source>
        <dbReference type="SAM" id="MobiDB-lite"/>
    </source>
</evidence>
<comment type="pathway">
    <text evidence="1 6">Cell wall biogenesis; peptidoglycan biosynthesis.</text>
</comment>
<dbReference type="InterPro" id="IPR038063">
    <property type="entry name" value="Transpep_catalytic_dom"/>
</dbReference>
<dbReference type="PANTHER" id="PTHR30582">
    <property type="entry name" value="L,D-TRANSPEPTIDASE"/>
    <property type="match status" value="1"/>
</dbReference>
<evidence type="ECO:0000256" key="4">
    <source>
        <dbReference type="ARBA" id="ARBA00022984"/>
    </source>
</evidence>
<dbReference type="Pfam" id="PF03734">
    <property type="entry name" value="YkuD"/>
    <property type="match status" value="1"/>
</dbReference>
<dbReference type="Gene3D" id="2.40.440.10">
    <property type="entry name" value="L,D-transpeptidase catalytic domain-like"/>
    <property type="match status" value="1"/>
</dbReference>
<evidence type="ECO:0000256" key="1">
    <source>
        <dbReference type="ARBA" id="ARBA00004752"/>
    </source>
</evidence>
<proteinExistence type="predicted"/>
<dbReference type="InterPro" id="IPR050979">
    <property type="entry name" value="LD-transpeptidase"/>
</dbReference>
<dbReference type="PANTHER" id="PTHR30582:SF2">
    <property type="entry name" value="L,D-TRANSPEPTIDASE YCIB-RELATED"/>
    <property type="match status" value="1"/>
</dbReference>
<name>A0ABX8W6S9_9LACO</name>
<dbReference type="CDD" id="cd16913">
    <property type="entry name" value="YkuD_like"/>
    <property type="match status" value="1"/>
</dbReference>
<sequence>MKNSLLKPLTGLFVLLICAISLARVSMPSSPKEEKPKENQKMQVKKTAASFRPYKDPQDLRVPYDWHQPSETKAYPKIKPLENDLTIRVSLRGNRVYILRENQVVYTMLASGGLFKKGKSTTPTGTFKIQDNRGDSFYNPELNEGANYWTSWDKDNVYLFHTVPTKSNGKYNRKEAKKLGVKSASHGCIRLSISDARWIMKNIPTGTKVIVKNN</sequence>
<evidence type="ECO:0000259" key="8">
    <source>
        <dbReference type="PROSITE" id="PS52029"/>
    </source>
</evidence>
<reference evidence="9 10" key="1">
    <citation type="submission" date="2020-01" db="EMBL/GenBank/DDBJ databases">
        <title>Vast differences in strain-level diversity in the gut microbiota of two closely related honey bee species.</title>
        <authorList>
            <person name="Ellegaard K.M."/>
            <person name="Suenami S."/>
            <person name="Miyazaki R."/>
            <person name="Engel P."/>
        </authorList>
    </citation>
    <scope>NUCLEOTIDE SEQUENCE [LARGE SCALE GENOMIC DNA]</scope>
    <source>
        <strain evidence="9 10">ESL0416</strain>
    </source>
</reference>